<dbReference type="AlphaFoldDB" id="A0A0F8YXT4"/>
<sequence>TTIDGKLNDSDIGKFVKMEFLGMATGNSGRKYKDIEVSVWDADLTDVMKEWPRVEEWYTAEDGVAAFEGESDDSSLPF</sequence>
<reference evidence="1" key="1">
    <citation type="journal article" date="2015" name="Nature">
        <title>Complex archaea that bridge the gap between prokaryotes and eukaryotes.</title>
        <authorList>
            <person name="Spang A."/>
            <person name="Saw J.H."/>
            <person name="Jorgensen S.L."/>
            <person name="Zaremba-Niedzwiedzka K."/>
            <person name="Martijn J."/>
            <person name="Lind A.E."/>
            <person name="van Eijk R."/>
            <person name="Schleper C."/>
            <person name="Guy L."/>
            <person name="Ettema T.J."/>
        </authorList>
    </citation>
    <scope>NUCLEOTIDE SEQUENCE</scope>
</reference>
<dbReference type="EMBL" id="LAZR01050943">
    <property type="protein sequence ID" value="KKK86228.1"/>
    <property type="molecule type" value="Genomic_DNA"/>
</dbReference>
<gene>
    <name evidence="1" type="ORF">LCGC14_2765370</name>
</gene>
<proteinExistence type="predicted"/>
<evidence type="ECO:0000313" key="1">
    <source>
        <dbReference type="EMBL" id="KKK86228.1"/>
    </source>
</evidence>
<feature type="non-terminal residue" evidence="1">
    <location>
        <position position="1"/>
    </location>
</feature>
<protein>
    <submittedName>
        <fullName evidence="1">Uncharacterized protein</fullName>
    </submittedName>
</protein>
<accession>A0A0F8YXT4</accession>
<comment type="caution">
    <text evidence="1">The sequence shown here is derived from an EMBL/GenBank/DDBJ whole genome shotgun (WGS) entry which is preliminary data.</text>
</comment>
<organism evidence="1">
    <name type="scientific">marine sediment metagenome</name>
    <dbReference type="NCBI Taxonomy" id="412755"/>
    <lineage>
        <taxon>unclassified sequences</taxon>
        <taxon>metagenomes</taxon>
        <taxon>ecological metagenomes</taxon>
    </lineage>
</organism>
<name>A0A0F8YXT4_9ZZZZ</name>